<dbReference type="GO" id="GO:0008168">
    <property type="term" value="F:methyltransferase activity"/>
    <property type="evidence" value="ECO:0007669"/>
    <property type="project" value="InterPro"/>
</dbReference>
<dbReference type="InterPro" id="IPR002877">
    <property type="entry name" value="RNA_MeTrfase_FtsJ_dom"/>
</dbReference>
<dbReference type="Gene3D" id="3.40.50.150">
    <property type="entry name" value="Vaccinia Virus protein VP39"/>
    <property type="match status" value="1"/>
</dbReference>
<dbReference type="HOGENOM" id="CLU_043071_0_0_1"/>
<sequence length="389" mass="43974">MSRVMNGLVQHAGGIPGVHDLAREYPRDTAESLIIVTHLLDAREFRELAILRVKGWKYPKGDTFFRKQRRKADESSDKTAAFFYRLMKNIGQGLRKECQAFTVLATPGKIPSILDWCMTPGGFLAVALRLNPDAWALAFGLPEEQGGHRVLLPDSINVERRLLDITLLAEDMGCETISRDHTDARKFQSRQREPDRRLGLVICDGATLRNHIRDPNKKDCEARRLTTTQLALGLEHVEPGGTMVILLHKVEAWDTVTILNRFNKFSNINLYKPKPGHETRSSFYLIAANIQTQHPEALAAIEKWKAIWRVLTFEPEECHARVIRKGELSPKELLDEFGSDLVDLGRCVWKVQAEALAKAPFNQKRVPQGAPNPHESSSFFRCHSACKGL</sequence>
<evidence type="ECO:0000259" key="1">
    <source>
        <dbReference type="Pfam" id="PF01728"/>
    </source>
</evidence>
<proteinExistence type="predicted"/>
<organism evidence="2 3">
    <name type="scientific">Fusarium oxysporum NRRL 32931</name>
    <dbReference type="NCBI Taxonomy" id="660029"/>
    <lineage>
        <taxon>Eukaryota</taxon>
        <taxon>Fungi</taxon>
        <taxon>Dikarya</taxon>
        <taxon>Ascomycota</taxon>
        <taxon>Pezizomycotina</taxon>
        <taxon>Sordariomycetes</taxon>
        <taxon>Hypocreomycetidae</taxon>
        <taxon>Hypocreales</taxon>
        <taxon>Nectriaceae</taxon>
        <taxon>Fusarium</taxon>
        <taxon>Fusarium oxysporum species complex</taxon>
    </lineage>
</organism>
<reference evidence="2 3" key="1">
    <citation type="submission" date="2011-06" db="EMBL/GenBank/DDBJ databases">
        <title>The Genome Sequence of Fusarium oxysporum FOSC 3-a.</title>
        <authorList>
            <consortium name="The Broad Institute Genome Sequencing Platform"/>
            <person name="Ma L.-J."/>
            <person name="Gale L.R."/>
            <person name="Schwartz D.C."/>
            <person name="Zhou S."/>
            <person name="Corby-Kistler H."/>
            <person name="Young S.K."/>
            <person name="Zeng Q."/>
            <person name="Gargeya S."/>
            <person name="Fitzgerald M."/>
            <person name="Haas B."/>
            <person name="Abouelleil A."/>
            <person name="Alvarado L."/>
            <person name="Arachchi H.M."/>
            <person name="Berlin A."/>
            <person name="Brown A."/>
            <person name="Chapman S.B."/>
            <person name="Chen Z."/>
            <person name="Dunbar C."/>
            <person name="Freedman E."/>
            <person name="Gearin G."/>
            <person name="Gellesch M."/>
            <person name="Goldberg J."/>
            <person name="Griggs A."/>
            <person name="Gujja S."/>
            <person name="Heiman D."/>
            <person name="Howarth C."/>
            <person name="Larson L."/>
            <person name="Lui A."/>
            <person name="MacDonald P.J.P."/>
            <person name="Mehta T."/>
            <person name="Montmayeur A."/>
            <person name="Murphy C."/>
            <person name="Neiman D."/>
            <person name="Pearson M."/>
            <person name="Priest M."/>
            <person name="Roberts A."/>
            <person name="Saif S."/>
            <person name="Shea T."/>
            <person name="Shenoy N."/>
            <person name="Sisk P."/>
            <person name="Stolte C."/>
            <person name="Sykes S."/>
            <person name="Wortman J."/>
            <person name="Nusbaum C."/>
            <person name="Birren B."/>
        </authorList>
    </citation>
    <scope>NUCLEOTIDE SEQUENCE [LARGE SCALE GENOMIC DNA]</scope>
    <source>
        <strain evidence="3">FOSC 3-a</strain>
    </source>
</reference>
<dbReference type="Pfam" id="PF01728">
    <property type="entry name" value="FtsJ"/>
    <property type="match status" value="1"/>
</dbReference>
<dbReference type="OrthoDB" id="417125at2759"/>
<feature type="domain" description="Ribosomal RNA methyltransferase FtsJ" evidence="1">
    <location>
        <begin position="101"/>
        <end position="288"/>
    </location>
</feature>
<protein>
    <recommendedName>
        <fullName evidence="1">Ribosomal RNA methyltransferase FtsJ domain-containing protein</fullName>
    </recommendedName>
</protein>
<dbReference type="AlphaFoldDB" id="W9IZD1"/>
<dbReference type="InterPro" id="IPR029063">
    <property type="entry name" value="SAM-dependent_MTases_sf"/>
</dbReference>
<name>W9IZD1_FUSOX</name>
<evidence type="ECO:0000313" key="3">
    <source>
        <dbReference type="Proteomes" id="UP000030753"/>
    </source>
</evidence>
<dbReference type="GO" id="GO:0032259">
    <property type="term" value="P:methylation"/>
    <property type="evidence" value="ECO:0007669"/>
    <property type="project" value="InterPro"/>
</dbReference>
<dbReference type="Proteomes" id="UP000030753">
    <property type="component" value="Unassembled WGS sequence"/>
</dbReference>
<dbReference type="EMBL" id="JH717840">
    <property type="protein sequence ID" value="EWZ00088.1"/>
    <property type="molecule type" value="Genomic_DNA"/>
</dbReference>
<evidence type="ECO:0000313" key="2">
    <source>
        <dbReference type="EMBL" id="EWZ00088.1"/>
    </source>
</evidence>
<accession>W9IZD1</accession>
<dbReference type="SUPFAM" id="SSF53335">
    <property type="entry name" value="S-adenosyl-L-methionine-dependent methyltransferases"/>
    <property type="match status" value="1"/>
</dbReference>
<gene>
    <name evidence="2" type="ORF">FOYG_03996</name>
</gene>